<dbReference type="Gene3D" id="3.40.640.10">
    <property type="entry name" value="Type I PLP-dependent aspartate aminotransferase-like (Major domain)"/>
    <property type="match status" value="1"/>
</dbReference>
<comment type="similarity">
    <text evidence="2">Belongs to the class-V pyridoxal-phosphate-dependent aminotransferase family. NifS/IscS subfamily.</text>
</comment>
<reference evidence="12" key="1">
    <citation type="submission" date="2022-09" db="EMBL/GenBank/DDBJ databases">
        <title>Winslowiella arboricola sp. nov., isolated from bleeding cankers on broadleaf hosts.</title>
        <authorList>
            <person name="Brady C."/>
            <person name="Kaur S."/>
            <person name="Crampton B."/>
            <person name="Maddock D."/>
            <person name="Arnold D."/>
            <person name="Denman S."/>
        </authorList>
    </citation>
    <scope>NUCLEOTIDE SEQUENCE</scope>
    <source>
        <strain evidence="12">BAC 15a-03b</strain>
    </source>
</reference>
<comment type="cofactor">
    <cofactor evidence="1">
        <name>pyridoxal 5'-phosphate</name>
        <dbReference type="ChEBI" id="CHEBI:597326"/>
    </cofactor>
</comment>
<comment type="catalytic activity">
    <reaction evidence="10">
        <text>(sulfur carrier)-H + L-cysteine = (sulfur carrier)-SH + L-alanine</text>
        <dbReference type="Rhea" id="RHEA:43892"/>
        <dbReference type="Rhea" id="RHEA-COMP:14737"/>
        <dbReference type="Rhea" id="RHEA-COMP:14739"/>
        <dbReference type="ChEBI" id="CHEBI:29917"/>
        <dbReference type="ChEBI" id="CHEBI:35235"/>
        <dbReference type="ChEBI" id="CHEBI:57972"/>
        <dbReference type="ChEBI" id="CHEBI:64428"/>
        <dbReference type="EC" id="2.8.1.7"/>
    </reaction>
</comment>
<dbReference type="FunFam" id="3.40.640.10:FF:000003">
    <property type="entry name" value="Cysteine desulfurase IscS"/>
    <property type="match status" value="1"/>
</dbReference>
<evidence type="ECO:0000259" key="11">
    <source>
        <dbReference type="Pfam" id="PF00266"/>
    </source>
</evidence>
<evidence type="ECO:0000313" key="13">
    <source>
        <dbReference type="Proteomes" id="UP001064262"/>
    </source>
</evidence>
<evidence type="ECO:0000256" key="4">
    <source>
        <dbReference type="ARBA" id="ARBA00022679"/>
    </source>
</evidence>
<evidence type="ECO:0000256" key="1">
    <source>
        <dbReference type="ARBA" id="ARBA00001933"/>
    </source>
</evidence>
<keyword evidence="13" id="KW-1185">Reference proteome</keyword>
<evidence type="ECO:0000256" key="10">
    <source>
        <dbReference type="ARBA" id="ARBA00050776"/>
    </source>
</evidence>
<comment type="caution">
    <text evidence="12">The sequence shown here is derived from an EMBL/GenBank/DDBJ whole genome shotgun (WGS) entry which is preliminary data.</text>
</comment>
<dbReference type="PANTHER" id="PTHR11601">
    <property type="entry name" value="CYSTEINE DESULFURYLASE FAMILY MEMBER"/>
    <property type="match status" value="1"/>
</dbReference>
<evidence type="ECO:0000256" key="6">
    <source>
        <dbReference type="ARBA" id="ARBA00022723"/>
    </source>
</evidence>
<dbReference type="Pfam" id="PF00266">
    <property type="entry name" value="Aminotran_5"/>
    <property type="match status" value="1"/>
</dbReference>
<feature type="domain" description="Aminotransferase class V" evidence="11">
    <location>
        <begin position="8"/>
        <end position="372"/>
    </location>
</feature>
<dbReference type="Proteomes" id="UP001064262">
    <property type="component" value="Unassembled WGS sequence"/>
</dbReference>
<proteinExistence type="inferred from homology"/>
<dbReference type="InterPro" id="IPR015424">
    <property type="entry name" value="PyrdxlP-dep_Trfase"/>
</dbReference>
<evidence type="ECO:0000256" key="5">
    <source>
        <dbReference type="ARBA" id="ARBA00022714"/>
    </source>
</evidence>
<dbReference type="InterPro" id="IPR000192">
    <property type="entry name" value="Aminotrans_V_dom"/>
</dbReference>
<dbReference type="SUPFAM" id="SSF53383">
    <property type="entry name" value="PLP-dependent transferases"/>
    <property type="match status" value="1"/>
</dbReference>
<dbReference type="PIRSF" id="PIRSF005572">
    <property type="entry name" value="NifS"/>
    <property type="match status" value="1"/>
</dbReference>
<dbReference type="GO" id="GO:0046872">
    <property type="term" value="F:metal ion binding"/>
    <property type="evidence" value="ECO:0007669"/>
    <property type="project" value="UniProtKB-KW"/>
</dbReference>
<sequence>MHSQHRPIYLDNNATTALDPGVLQAMMPYLTHAYGNAASSSHTFGWEASKAVEQARAMIAIAINAASPVDIIFTSGATESINLALSGLQPRQGKRKGHIITSMIEHKAVLDSCTRLVDAGTSVTYLPPQHNGIVSPDALLRAITADTRLVSIMAANNETGTLQRIEEIGAICQDKGVLFHTDATQAFGKVAFDVRRMNISLASFSAHKIYGPMGVGALYVNTTDPRLTLSPLIVGGGHERGLRSGTLNVPAIVGFGHATELAMENLPAESARVCELRNILRQSLLSTVPDIRINGHLTECLPGVLNVSFAGVDAGSLLLELPDIALSSGSACTSARQDPSHVLLAIGASDAEIRASVRIGLGRFNNENEIRYVSHRLAEAVKMLRSMAPGSFSVPANNREV</sequence>
<accession>A0A9J6PQQ9</accession>
<dbReference type="AlphaFoldDB" id="A0A9J6PQQ9"/>
<dbReference type="InterPro" id="IPR016454">
    <property type="entry name" value="Cysteine_dSase"/>
</dbReference>
<dbReference type="GO" id="GO:0031071">
    <property type="term" value="F:cysteine desulfurase activity"/>
    <property type="evidence" value="ECO:0007669"/>
    <property type="project" value="UniProtKB-EC"/>
</dbReference>
<evidence type="ECO:0000256" key="7">
    <source>
        <dbReference type="ARBA" id="ARBA00022898"/>
    </source>
</evidence>
<dbReference type="PANTHER" id="PTHR11601:SF34">
    <property type="entry name" value="CYSTEINE DESULFURASE"/>
    <property type="match status" value="1"/>
</dbReference>
<dbReference type="InterPro" id="IPR015421">
    <property type="entry name" value="PyrdxlP-dep_Trfase_major"/>
</dbReference>
<name>A0A9J6PQQ9_9GAMM</name>
<keyword evidence="9" id="KW-0411">Iron-sulfur</keyword>
<dbReference type="InterPro" id="IPR015422">
    <property type="entry name" value="PyrdxlP-dep_Trfase_small"/>
</dbReference>
<evidence type="ECO:0000313" key="12">
    <source>
        <dbReference type="EMBL" id="MCU5777997.1"/>
    </source>
</evidence>
<dbReference type="EC" id="2.8.1.7" evidence="3"/>
<keyword evidence="6" id="KW-0479">Metal-binding</keyword>
<keyword evidence="7" id="KW-0663">Pyridoxal phosphate</keyword>
<organism evidence="12 13">
    <name type="scientific">Winslowiella arboricola</name>
    <dbReference type="NCBI Taxonomy" id="2978220"/>
    <lineage>
        <taxon>Bacteria</taxon>
        <taxon>Pseudomonadati</taxon>
        <taxon>Pseudomonadota</taxon>
        <taxon>Gammaproteobacteria</taxon>
        <taxon>Enterobacterales</taxon>
        <taxon>Erwiniaceae</taxon>
        <taxon>Winslowiella</taxon>
    </lineage>
</organism>
<protein>
    <recommendedName>
        <fullName evidence="3">cysteine desulfurase</fullName>
        <ecNumber evidence="3">2.8.1.7</ecNumber>
    </recommendedName>
</protein>
<dbReference type="RefSeq" id="WP_267143949.1">
    <property type="nucleotide sequence ID" value="NZ_JAODIL010000079.1"/>
</dbReference>
<dbReference type="GO" id="GO:0051537">
    <property type="term" value="F:2 iron, 2 sulfur cluster binding"/>
    <property type="evidence" value="ECO:0007669"/>
    <property type="project" value="UniProtKB-KW"/>
</dbReference>
<evidence type="ECO:0000256" key="3">
    <source>
        <dbReference type="ARBA" id="ARBA00012239"/>
    </source>
</evidence>
<gene>
    <name evidence="12" type="ORF">N5923_10900</name>
</gene>
<dbReference type="Gene3D" id="3.90.1150.10">
    <property type="entry name" value="Aspartate Aminotransferase, domain 1"/>
    <property type="match status" value="1"/>
</dbReference>
<keyword evidence="5" id="KW-0001">2Fe-2S</keyword>
<keyword evidence="4" id="KW-0808">Transferase</keyword>
<evidence type="ECO:0000256" key="2">
    <source>
        <dbReference type="ARBA" id="ARBA00006490"/>
    </source>
</evidence>
<evidence type="ECO:0000256" key="9">
    <source>
        <dbReference type="ARBA" id="ARBA00023014"/>
    </source>
</evidence>
<evidence type="ECO:0000256" key="8">
    <source>
        <dbReference type="ARBA" id="ARBA00023004"/>
    </source>
</evidence>
<keyword evidence="8" id="KW-0408">Iron</keyword>
<dbReference type="EMBL" id="JAODIM010000040">
    <property type="protein sequence ID" value="MCU5777997.1"/>
    <property type="molecule type" value="Genomic_DNA"/>
</dbReference>